<comment type="caution">
    <text evidence="2">The sequence shown here is derived from an EMBL/GenBank/DDBJ whole genome shotgun (WGS) entry which is preliminary data.</text>
</comment>
<name>A0A9W8TSK0_9PEZI</name>
<proteinExistence type="predicted"/>
<sequence>MHPRRSRRSRSPRADAQGPRHFRSRMYEDLSNTADETHNAQGNSNHQSSGWHSPHLAGNHMVARRSDGSVSGNGTYHDLSNPGWPSSAGNPSETLSSNNLYSLVNHSDPWDHQPVAYQNNADDVNLYSAPSFLTSPTNGASMSFLSLAHSQTPTFPSSVFQSAQAQTVQTHSDWASEDDVPLTRTYRRFSTRARQGSSVHVSDSDPYGNNATNQNESIEENDSNESSGEISPVDQSQYFHTDGRDDPWSPEFPRHASGHRH</sequence>
<evidence type="ECO:0000313" key="3">
    <source>
        <dbReference type="Proteomes" id="UP001148614"/>
    </source>
</evidence>
<feature type="region of interest" description="Disordered" evidence="1">
    <location>
        <begin position="1"/>
        <end position="95"/>
    </location>
</feature>
<reference evidence="2" key="1">
    <citation type="submission" date="2022-07" db="EMBL/GenBank/DDBJ databases">
        <title>Genome Sequence of Xylaria arbuscula.</title>
        <authorList>
            <person name="Buettner E."/>
        </authorList>
    </citation>
    <scope>NUCLEOTIDE SEQUENCE</scope>
    <source>
        <strain evidence="2">VT107</strain>
    </source>
</reference>
<feature type="compositionally biased region" description="Polar residues" evidence="1">
    <location>
        <begin position="83"/>
        <end position="95"/>
    </location>
</feature>
<feature type="compositionally biased region" description="Polar residues" evidence="1">
    <location>
        <begin position="192"/>
        <end position="212"/>
    </location>
</feature>
<dbReference type="Proteomes" id="UP001148614">
    <property type="component" value="Unassembled WGS sequence"/>
</dbReference>
<dbReference type="EMBL" id="JANPWZ010000010">
    <property type="protein sequence ID" value="KAJ3580391.1"/>
    <property type="molecule type" value="Genomic_DNA"/>
</dbReference>
<feature type="compositionally biased region" description="Polar residues" evidence="1">
    <location>
        <begin position="30"/>
        <end position="51"/>
    </location>
</feature>
<gene>
    <name evidence="2" type="ORF">NPX13_g170</name>
</gene>
<feature type="region of interest" description="Disordered" evidence="1">
    <location>
        <begin position="189"/>
        <end position="261"/>
    </location>
</feature>
<organism evidence="2 3">
    <name type="scientific">Xylaria arbuscula</name>
    <dbReference type="NCBI Taxonomy" id="114810"/>
    <lineage>
        <taxon>Eukaryota</taxon>
        <taxon>Fungi</taxon>
        <taxon>Dikarya</taxon>
        <taxon>Ascomycota</taxon>
        <taxon>Pezizomycotina</taxon>
        <taxon>Sordariomycetes</taxon>
        <taxon>Xylariomycetidae</taxon>
        <taxon>Xylariales</taxon>
        <taxon>Xylariaceae</taxon>
        <taxon>Xylaria</taxon>
    </lineage>
</organism>
<accession>A0A9W8TSK0</accession>
<evidence type="ECO:0000313" key="2">
    <source>
        <dbReference type="EMBL" id="KAJ3580391.1"/>
    </source>
</evidence>
<feature type="compositionally biased region" description="Basic residues" evidence="1">
    <location>
        <begin position="1"/>
        <end position="11"/>
    </location>
</feature>
<dbReference type="AlphaFoldDB" id="A0A9W8TSK0"/>
<keyword evidence="3" id="KW-1185">Reference proteome</keyword>
<evidence type="ECO:0000256" key="1">
    <source>
        <dbReference type="SAM" id="MobiDB-lite"/>
    </source>
</evidence>
<protein>
    <submittedName>
        <fullName evidence="2">Uncharacterized protein</fullName>
    </submittedName>
</protein>